<dbReference type="InterPro" id="IPR013024">
    <property type="entry name" value="GGCT-like"/>
</dbReference>
<sequence>MQGNNKNLLFVYGTLRKGGANDHYLQHSELVEGLCWITGEMHNTPFGYPIVRFRGQEKIIGELYAITSEELDRIDKLEGYDPEGKSENEYERVECTVYTDESEATAYTYIAGKGFAPINEAIIGGDWLVFLARKKTGR</sequence>
<evidence type="ECO:0000313" key="6">
    <source>
        <dbReference type="Proteomes" id="UP000216133"/>
    </source>
</evidence>
<proteinExistence type="inferred from homology"/>
<dbReference type="EMBL" id="NPBS01000026">
    <property type="protein sequence ID" value="PAF26891.1"/>
    <property type="molecule type" value="Genomic_DNA"/>
</dbReference>
<dbReference type="SUPFAM" id="SSF110857">
    <property type="entry name" value="Gamma-glutamyl cyclotransferase-like"/>
    <property type="match status" value="1"/>
</dbReference>
<reference evidence="5 6" key="1">
    <citation type="submission" date="2017-07" db="EMBL/GenBank/DDBJ databases">
        <title>Isolation and whole genome analysis of endospore-forming bacteria from heroin.</title>
        <authorList>
            <person name="Kalinowski J."/>
            <person name="Ahrens B."/>
            <person name="Al-Dilaimi A."/>
            <person name="Winkler A."/>
            <person name="Wibberg D."/>
            <person name="Schleenbecker U."/>
            <person name="Ruckert C."/>
            <person name="Wolfel R."/>
            <person name="Grass G."/>
        </authorList>
    </citation>
    <scope>NUCLEOTIDE SEQUENCE [LARGE SCALE GENOMIC DNA]</scope>
    <source>
        <strain evidence="5 6">7523-2</strain>
    </source>
</reference>
<dbReference type="GO" id="GO:0005829">
    <property type="term" value="C:cytosol"/>
    <property type="evidence" value="ECO:0007669"/>
    <property type="project" value="TreeGrafter"/>
</dbReference>
<evidence type="ECO:0000313" key="5">
    <source>
        <dbReference type="EMBL" id="PAF26891.1"/>
    </source>
</evidence>
<accession>A0A268S5B8</accession>
<dbReference type="GO" id="GO:0061929">
    <property type="term" value="F:gamma-glutamylaminecyclotransferase activity"/>
    <property type="evidence" value="ECO:0007669"/>
    <property type="project" value="InterPro"/>
</dbReference>
<gene>
    <name evidence="5" type="ORF">CHH61_05980</name>
</gene>
<comment type="similarity">
    <text evidence="1 3">Belongs to the gamma-glutamylcyclotransferase family.</text>
</comment>
<dbReference type="InterPro" id="IPR009288">
    <property type="entry name" value="AIG2-like_dom"/>
</dbReference>
<evidence type="ECO:0000256" key="1">
    <source>
        <dbReference type="ARBA" id="ARBA00008861"/>
    </source>
</evidence>
<dbReference type="Pfam" id="PF06094">
    <property type="entry name" value="GGACT"/>
    <property type="match status" value="1"/>
</dbReference>
<organism evidence="5 6">
    <name type="scientific">Shouchella clausii</name>
    <name type="common">Alkalihalobacillus clausii</name>
    <dbReference type="NCBI Taxonomy" id="79880"/>
    <lineage>
        <taxon>Bacteria</taxon>
        <taxon>Bacillati</taxon>
        <taxon>Bacillota</taxon>
        <taxon>Bacilli</taxon>
        <taxon>Bacillales</taxon>
        <taxon>Bacillaceae</taxon>
        <taxon>Shouchella</taxon>
    </lineage>
</organism>
<dbReference type="AlphaFoldDB" id="A0A268S5B8"/>
<dbReference type="CDD" id="cd06661">
    <property type="entry name" value="GGCT_like"/>
    <property type="match status" value="1"/>
</dbReference>
<evidence type="ECO:0000259" key="4">
    <source>
        <dbReference type="Pfam" id="PF06094"/>
    </source>
</evidence>
<dbReference type="PANTHER" id="PTHR12510">
    <property type="entry name" value="TROPONIN C-AKIN-1 PROTEIN"/>
    <property type="match status" value="1"/>
</dbReference>
<evidence type="ECO:0000256" key="2">
    <source>
        <dbReference type="PIRSR" id="PIRSR639126-1"/>
    </source>
</evidence>
<dbReference type="PANTHER" id="PTHR12510:SF4">
    <property type="entry name" value="GAMMA-GLUTAMYLAMINECYCLOTRANSFERASE"/>
    <property type="match status" value="1"/>
</dbReference>
<dbReference type="InterPro" id="IPR039126">
    <property type="entry name" value="GGACT"/>
</dbReference>
<evidence type="ECO:0000256" key="3">
    <source>
        <dbReference type="RuleBase" id="RU367036"/>
    </source>
</evidence>
<comment type="caution">
    <text evidence="5">The sequence shown here is derived from an EMBL/GenBank/DDBJ whole genome shotgun (WGS) entry which is preliminary data.</text>
</comment>
<dbReference type="RefSeq" id="WP_095253177.1">
    <property type="nucleotide sequence ID" value="NZ_CP155469.1"/>
</dbReference>
<feature type="domain" description="Gamma-glutamylcyclotransferase AIG2-like" evidence="4">
    <location>
        <begin position="9"/>
        <end position="127"/>
    </location>
</feature>
<dbReference type="InterPro" id="IPR036568">
    <property type="entry name" value="GGCT-like_sf"/>
</dbReference>
<dbReference type="Proteomes" id="UP000216133">
    <property type="component" value="Unassembled WGS sequence"/>
</dbReference>
<protein>
    <recommendedName>
        <fullName evidence="3">Gamma-glutamylcyclotransferase family protein</fullName>
    </recommendedName>
</protein>
<dbReference type="Gene3D" id="3.10.490.10">
    <property type="entry name" value="Gamma-glutamyl cyclotransferase-like"/>
    <property type="match status" value="1"/>
</dbReference>
<name>A0A268S5B8_SHOCL</name>
<feature type="active site" description="Proton acceptor" evidence="2">
    <location>
        <position position="78"/>
    </location>
</feature>